<evidence type="ECO:0000256" key="2">
    <source>
        <dbReference type="ARBA" id="ARBA00022670"/>
    </source>
</evidence>
<evidence type="ECO:0000313" key="9">
    <source>
        <dbReference type="Proteomes" id="UP000252415"/>
    </source>
</evidence>
<keyword evidence="5" id="KW-0788">Thiol protease</keyword>
<dbReference type="PROSITE" id="PS51935">
    <property type="entry name" value="NLPC_P60"/>
    <property type="match status" value="1"/>
</dbReference>
<feature type="signal peptide" evidence="6">
    <location>
        <begin position="1"/>
        <end position="24"/>
    </location>
</feature>
<protein>
    <submittedName>
        <fullName evidence="8">NlpC/P60 family protein</fullName>
    </submittedName>
</protein>
<accession>A0A368VN91</accession>
<evidence type="ECO:0000256" key="4">
    <source>
        <dbReference type="ARBA" id="ARBA00022801"/>
    </source>
</evidence>
<dbReference type="OrthoDB" id="9813118at2"/>
<dbReference type="SUPFAM" id="SSF54001">
    <property type="entry name" value="Cysteine proteinases"/>
    <property type="match status" value="1"/>
</dbReference>
<keyword evidence="3 6" id="KW-0732">Signal</keyword>
<dbReference type="Pfam" id="PF00877">
    <property type="entry name" value="NLPC_P60"/>
    <property type="match status" value="1"/>
</dbReference>
<feature type="chain" id="PRO_5016795236" evidence="6">
    <location>
        <begin position="25"/>
        <end position="158"/>
    </location>
</feature>
<dbReference type="InterPro" id="IPR038765">
    <property type="entry name" value="Papain-like_cys_pep_sf"/>
</dbReference>
<evidence type="ECO:0000313" key="8">
    <source>
        <dbReference type="EMBL" id="RCW41197.1"/>
    </source>
</evidence>
<dbReference type="AlphaFoldDB" id="A0A368VN91"/>
<dbReference type="InterPro" id="IPR000064">
    <property type="entry name" value="NLP_P60_dom"/>
</dbReference>
<dbReference type="InterPro" id="IPR052062">
    <property type="entry name" value="Murein_DD/LD_carboxypeptidase"/>
</dbReference>
<dbReference type="PANTHER" id="PTHR47360">
    <property type="entry name" value="MUREIN DD-ENDOPEPTIDASE MEPS/MUREIN LD-CARBOXYPEPTIDASE"/>
    <property type="match status" value="1"/>
</dbReference>
<dbReference type="GO" id="GO:0006508">
    <property type="term" value="P:proteolysis"/>
    <property type="evidence" value="ECO:0007669"/>
    <property type="project" value="UniProtKB-KW"/>
</dbReference>
<dbReference type="PANTHER" id="PTHR47360:SF1">
    <property type="entry name" value="ENDOPEPTIDASE NLPC-RELATED"/>
    <property type="match status" value="1"/>
</dbReference>
<keyword evidence="4" id="KW-0378">Hydrolase</keyword>
<proteinExistence type="inferred from homology"/>
<keyword evidence="9" id="KW-1185">Reference proteome</keyword>
<sequence length="158" mass="16918">MKKVTALLLGLVLVLAFQAGSVFADSKLDGYINNVIGSPYKSGGNTSKGFDCSGFTTYVFDKMGIDLPRTSASQAKTGKKVAKTDLIPGDLVFFDTAGGNNSSVSHVGIYIGDGKFAHASSSRGVVTDKLNSSYYENRYVTARRVMDPDSFVKYADEE</sequence>
<evidence type="ECO:0000259" key="7">
    <source>
        <dbReference type="PROSITE" id="PS51935"/>
    </source>
</evidence>
<evidence type="ECO:0000256" key="5">
    <source>
        <dbReference type="ARBA" id="ARBA00022807"/>
    </source>
</evidence>
<name>A0A368VN91_9BACL</name>
<evidence type="ECO:0000256" key="3">
    <source>
        <dbReference type="ARBA" id="ARBA00022729"/>
    </source>
</evidence>
<gene>
    <name evidence="8" type="ORF">DFP97_12628</name>
</gene>
<dbReference type="RefSeq" id="WP_114384015.1">
    <property type="nucleotide sequence ID" value="NZ_QPJD01000026.1"/>
</dbReference>
<comment type="caution">
    <text evidence="8">The sequence shown here is derived from an EMBL/GenBank/DDBJ whole genome shotgun (WGS) entry which is preliminary data.</text>
</comment>
<dbReference type="Gene3D" id="3.90.1720.10">
    <property type="entry name" value="endopeptidase domain like (from Nostoc punctiforme)"/>
    <property type="match status" value="1"/>
</dbReference>
<dbReference type="EMBL" id="QPJD01000026">
    <property type="protein sequence ID" value="RCW41197.1"/>
    <property type="molecule type" value="Genomic_DNA"/>
</dbReference>
<comment type="similarity">
    <text evidence="1">Belongs to the peptidase C40 family.</text>
</comment>
<evidence type="ECO:0000256" key="6">
    <source>
        <dbReference type="SAM" id="SignalP"/>
    </source>
</evidence>
<dbReference type="GO" id="GO:0008234">
    <property type="term" value="F:cysteine-type peptidase activity"/>
    <property type="evidence" value="ECO:0007669"/>
    <property type="project" value="UniProtKB-KW"/>
</dbReference>
<feature type="domain" description="NlpC/P60" evidence="7">
    <location>
        <begin position="22"/>
        <end position="146"/>
    </location>
</feature>
<keyword evidence="2" id="KW-0645">Protease</keyword>
<evidence type="ECO:0000256" key="1">
    <source>
        <dbReference type="ARBA" id="ARBA00007074"/>
    </source>
</evidence>
<organism evidence="8 9">
    <name type="scientific">Paenibacillus prosopidis</name>
    <dbReference type="NCBI Taxonomy" id="630520"/>
    <lineage>
        <taxon>Bacteria</taxon>
        <taxon>Bacillati</taxon>
        <taxon>Bacillota</taxon>
        <taxon>Bacilli</taxon>
        <taxon>Bacillales</taxon>
        <taxon>Paenibacillaceae</taxon>
        <taxon>Paenibacillus</taxon>
    </lineage>
</organism>
<reference evidence="8 9" key="1">
    <citation type="submission" date="2018-07" db="EMBL/GenBank/DDBJ databases">
        <title>Genomic Encyclopedia of Type Strains, Phase III (KMG-III): the genomes of soil and plant-associated and newly described type strains.</title>
        <authorList>
            <person name="Whitman W."/>
        </authorList>
    </citation>
    <scope>NUCLEOTIDE SEQUENCE [LARGE SCALE GENOMIC DNA]</scope>
    <source>
        <strain evidence="8 9">CECT 7506</strain>
    </source>
</reference>
<dbReference type="Proteomes" id="UP000252415">
    <property type="component" value="Unassembled WGS sequence"/>
</dbReference>